<evidence type="ECO:0000256" key="1">
    <source>
        <dbReference type="SAM" id="MobiDB-lite"/>
    </source>
</evidence>
<evidence type="ECO:0000313" key="2">
    <source>
        <dbReference type="EMBL" id="EEV89199.1"/>
    </source>
</evidence>
<protein>
    <submittedName>
        <fullName evidence="2">Uncharacterized protein</fullName>
    </submittedName>
</protein>
<feature type="compositionally biased region" description="Basic residues" evidence="1">
    <location>
        <begin position="1"/>
        <end position="11"/>
    </location>
</feature>
<gene>
    <name evidence="2" type="ORF">HMPREF0198_0719</name>
</gene>
<dbReference type="AlphaFoldDB" id="C8N892"/>
<feature type="region of interest" description="Disordered" evidence="1">
    <location>
        <begin position="1"/>
        <end position="45"/>
    </location>
</feature>
<reference evidence="2 3" key="1">
    <citation type="submission" date="2009-08" db="EMBL/GenBank/DDBJ databases">
        <authorList>
            <person name="Qin X."/>
            <person name="Bachman B."/>
            <person name="Battles P."/>
            <person name="Bell A."/>
            <person name="Bess C."/>
            <person name="Bickham C."/>
            <person name="Chaboub L."/>
            <person name="Chen D."/>
            <person name="Coyle M."/>
            <person name="Deiros D.R."/>
            <person name="Dinh H."/>
            <person name="Forbes L."/>
            <person name="Fowler G."/>
            <person name="Francisco L."/>
            <person name="Fu Q."/>
            <person name="Gubbala S."/>
            <person name="Hale W."/>
            <person name="Han Y."/>
            <person name="Hemphill L."/>
            <person name="Highlander S.K."/>
            <person name="Hirani K."/>
            <person name="Hogues M."/>
            <person name="Jackson L."/>
            <person name="Jakkamsetti A."/>
            <person name="Javaid M."/>
            <person name="Jiang H."/>
            <person name="Korchina V."/>
            <person name="Kovar C."/>
            <person name="Lara F."/>
            <person name="Lee S."/>
            <person name="Mata R."/>
            <person name="Mathew T."/>
            <person name="Moen C."/>
            <person name="Morales K."/>
            <person name="Munidasa M."/>
            <person name="Nazareth L."/>
            <person name="Ngo R."/>
            <person name="Nguyen L."/>
            <person name="Okwuonu G."/>
            <person name="Ongeri F."/>
            <person name="Patil S."/>
            <person name="Petrosino J."/>
            <person name="Pham C."/>
            <person name="Pham P."/>
            <person name="Pu L.-L."/>
            <person name="Puazo M."/>
            <person name="Raj R."/>
            <person name="Reid J."/>
            <person name="Rouhana J."/>
            <person name="Saada N."/>
            <person name="Shang Y."/>
            <person name="Simmons D."/>
            <person name="Thornton R."/>
            <person name="Warren J."/>
            <person name="Weissenberger G."/>
            <person name="Zhang J."/>
            <person name="Zhang L."/>
            <person name="Zhou C."/>
            <person name="Zhu D."/>
            <person name="Muzny D."/>
            <person name="Worley K."/>
            <person name="Gibbs R."/>
        </authorList>
    </citation>
    <scope>NUCLEOTIDE SEQUENCE [LARGE SCALE GENOMIC DNA]</scope>
    <source>
        <strain evidence="3">ATCC 15826 / DSM 8339 / NCTC 10426 / 6573</strain>
    </source>
</reference>
<comment type="caution">
    <text evidence="2">The sequence shown here is derived from an EMBL/GenBank/DDBJ whole genome shotgun (WGS) entry which is preliminary data.</text>
</comment>
<accession>C8N892</accession>
<feature type="compositionally biased region" description="Basic residues" evidence="1">
    <location>
        <begin position="21"/>
        <end position="32"/>
    </location>
</feature>
<dbReference type="EMBL" id="ACKY01000031">
    <property type="protein sequence ID" value="EEV89199.1"/>
    <property type="molecule type" value="Genomic_DNA"/>
</dbReference>
<proteinExistence type="predicted"/>
<dbReference type="HOGENOM" id="CLU_3197573_0_0_6"/>
<organism evidence="2 3">
    <name type="scientific">Cardiobacterium hominis (strain ATCC 15826 / DSM 8339 / NCTC 10426 / 6573)</name>
    <dbReference type="NCBI Taxonomy" id="638300"/>
    <lineage>
        <taxon>Bacteria</taxon>
        <taxon>Pseudomonadati</taxon>
        <taxon>Pseudomonadota</taxon>
        <taxon>Gammaproteobacteria</taxon>
        <taxon>Cardiobacteriales</taxon>
        <taxon>Cardiobacteriaceae</taxon>
        <taxon>Cardiobacterium</taxon>
    </lineage>
</organism>
<sequence>MGAPRLIRHHPTTTPGGYGLHRNRSRDKKHAHPAPPQAWRQITAR</sequence>
<evidence type="ECO:0000313" key="3">
    <source>
        <dbReference type="Proteomes" id="UP000004870"/>
    </source>
</evidence>
<name>C8N892_CARH6</name>
<keyword evidence="3" id="KW-1185">Reference proteome</keyword>
<dbReference type="Proteomes" id="UP000004870">
    <property type="component" value="Unassembled WGS sequence"/>
</dbReference>